<evidence type="ECO:0000256" key="1">
    <source>
        <dbReference type="SAM" id="SignalP"/>
    </source>
</evidence>
<dbReference type="InterPro" id="IPR010780">
    <property type="entry name" value="DUF1375"/>
</dbReference>
<feature type="chain" id="PRO_5001996904" description="Lipoprotein" evidence="1">
    <location>
        <begin position="25"/>
        <end position="118"/>
    </location>
</feature>
<dbReference type="Pfam" id="PF07119">
    <property type="entry name" value="DUF1375"/>
    <property type="match status" value="1"/>
</dbReference>
<dbReference type="RefSeq" id="WP_038844413.1">
    <property type="nucleotide sequence ID" value="NZ_ASGY01000058.1"/>
</dbReference>
<sequence>MRIGSKVVWLVLCCLLAGCGTVTTVMRPDAVASQNLKDSRSHCENVPRIYSGVIYNFCTLNGEPAPDKSLTSNSLIDHGGATLPFVAVDFIASGVVDTLVLPYTLYRQSKDGSIEIFR</sequence>
<feature type="signal peptide" evidence="1">
    <location>
        <begin position="1"/>
        <end position="24"/>
    </location>
</feature>
<dbReference type="PROSITE" id="PS51257">
    <property type="entry name" value="PROKAR_LIPOPROTEIN"/>
    <property type="match status" value="1"/>
</dbReference>
<evidence type="ECO:0000313" key="2">
    <source>
        <dbReference type="EMBL" id="KGE68524.1"/>
    </source>
</evidence>
<dbReference type="AlphaFoldDB" id="A0A0A1Z5J5"/>
<evidence type="ECO:0000313" key="3">
    <source>
        <dbReference type="Proteomes" id="UP000030060"/>
    </source>
</evidence>
<name>A0A0A1Z5J5_PSEFL</name>
<comment type="caution">
    <text evidence="2">The sequence shown here is derived from an EMBL/GenBank/DDBJ whole genome shotgun (WGS) entry which is preliminary data.</text>
</comment>
<dbReference type="OrthoDB" id="8547342at2"/>
<dbReference type="Proteomes" id="UP000030060">
    <property type="component" value="Unassembled WGS sequence"/>
</dbReference>
<evidence type="ECO:0008006" key="4">
    <source>
        <dbReference type="Google" id="ProtNLM"/>
    </source>
</evidence>
<accession>A0A0A1Z5J5</accession>
<reference evidence="2 3" key="1">
    <citation type="journal article" date="2013" name="Genome Announc.">
        <title>Draft Genome Sequence of Pseudomonas fluorescens LMG 5329, a White Line-Inducing Principle-Producing Bioindicator for the Mushroom Pathogen Pseudomonas tolaasii.</title>
        <authorList>
            <person name="Ghequire M.G."/>
            <person name="Rokni-Zadeh H."/>
            <person name="Zarrineh P."/>
            <person name="De Mot R."/>
        </authorList>
    </citation>
    <scope>NUCLEOTIDE SEQUENCE [LARGE SCALE GENOMIC DNA]</scope>
    <source>
        <strain evidence="2 3">LMG 5329</strain>
    </source>
</reference>
<organism evidence="2 3">
    <name type="scientific">Pseudomonas fluorescens LMG 5329</name>
    <dbReference type="NCBI Taxonomy" id="1324332"/>
    <lineage>
        <taxon>Bacteria</taxon>
        <taxon>Pseudomonadati</taxon>
        <taxon>Pseudomonadota</taxon>
        <taxon>Gammaproteobacteria</taxon>
        <taxon>Pseudomonadales</taxon>
        <taxon>Pseudomonadaceae</taxon>
        <taxon>Pseudomonas</taxon>
    </lineage>
</organism>
<protein>
    <recommendedName>
        <fullName evidence="4">Lipoprotein</fullName>
    </recommendedName>
</protein>
<dbReference type="EMBL" id="ASGY01000058">
    <property type="protein sequence ID" value="KGE68524.1"/>
    <property type="molecule type" value="Genomic_DNA"/>
</dbReference>
<proteinExistence type="predicted"/>
<keyword evidence="1" id="KW-0732">Signal</keyword>
<gene>
    <name evidence="2" type="ORF">K814_0107675</name>
</gene>